<dbReference type="Proteomes" id="UP000016930">
    <property type="component" value="Unassembled WGS sequence"/>
</dbReference>
<accession>M2Q874</accession>
<keyword evidence="4" id="KW-1185">Reference proteome</keyword>
<dbReference type="STRING" id="914234.M2Q874"/>
<evidence type="ECO:0000313" key="4">
    <source>
        <dbReference type="Proteomes" id="UP000016930"/>
    </source>
</evidence>
<keyword evidence="1" id="KW-0233">DNA recombination</keyword>
<reference evidence="3 4" key="1">
    <citation type="journal article" date="2012" name="Proc. Natl. Acad. Sci. U.S.A.">
        <title>Comparative genomics of Ceriporiopsis subvermispora and Phanerochaete chrysosporium provide insight into selective ligninolysis.</title>
        <authorList>
            <person name="Fernandez-Fueyo E."/>
            <person name="Ruiz-Duenas F.J."/>
            <person name="Ferreira P."/>
            <person name="Floudas D."/>
            <person name="Hibbett D.S."/>
            <person name="Canessa P."/>
            <person name="Larrondo L.F."/>
            <person name="James T.Y."/>
            <person name="Seelenfreund D."/>
            <person name="Lobos S."/>
            <person name="Polanco R."/>
            <person name="Tello M."/>
            <person name="Honda Y."/>
            <person name="Watanabe T."/>
            <person name="Watanabe T."/>
            <person name="Ryu J.S."/>
            <person name="Kubicek C.P."/>
            <person name="Schmoll M."/>
            <person name="Gaskell J."/>
            <person name="Hammel K.E."/>
            <person name="St John F.J."/>
            <person name="Vanden Wymelenberg A."/>
            <person name="Sabat G."/>
            <person name="Splinter BonDurant S."/>
            <person name="Syed K."/>
            <person name="Yadav J.S."/>
            <person name="Doddapaneni H."/>
            <person name="Subramanian V."/>
            <person name="Lavin J.L."/>
            <person name="Oguiza J.A."/>
            <person name="Perez G."/>
            <person name="Pisabarro A.G."/>
            <person name="Ramirez L."/>
            <person name="Santoyo F."/>
            <person name="Master E."/>
            <person name="Coutinho P.M."/>
            <person name="Henrissat B."/>
            <person name="Lombard V."/>
            <person name="Magnuson J.K."/>
            <person name="Kuees U."/>
            <person name="Hori C."/>
            <person name="Igarashi K."/>
            <person name="Samejima M."/>
            <person name="Held B.W."/>
            <person name="Barry K.W."/>
            <person name="LaButti K.M."/>
            <person name="Lapidus A."/>
            <person name="Lindquist E.A."/>
            <person name="Lucas S.M."/>
            <person name="Riley R."/>
            <person name="Salamov A.A."/>
            <person name="Hoffmeister D."/>
            <person name="Schwenk D."/>
            <person name="Hadar Y."/>
            <person name="Yarden O."/>
            <person name="de Vries R.P."/>
            <person name="Wiebenga A."/>
            <person name="Stenlid J."/>
            <person name="Eastwood D."/>
            <person name="Grigoriev I.V."/>
            <person name="Berka R.M."/>
            <person name="Blanchette R.A."/>
            <person name="Kersten P."/>
            <person name="Martinez A.T."/>
            <person name="Vicuna R."/>
            <person name="Cullen D."/>
        </authorList>
    </citation>
    <scope>NUCLEOTIDE SEQUENCE [LARGE SCALE GENOMIC DNA]</scope>
    <source>
        <strain evidence="3 4">B</strain>
    </source>
</reference>
<protein>
    <recommendedName>
        <fullName evidence="5">Tyr recombinase domain-containing protein</fullName>
    </recommendedName>
</protein>
<feature type="region of interest" description="Disordered" evidence="2">
    <location>
        <begin position="625"/>
        <end position="650"/>
    </location>
</feature>
<dbReference type="GO" id="GO:0006310">
    <property type="term" value="P:DNA recombination"/>
    <property type="evidence" value="ECO:0007669"/>
    <property type="project" value="UniProtKB-KW"/>
</dbReference>
<feature type="compositionally biased region" description="Basic residues" evidence="2">
    <location>
        <begin position="1"/>
        <end position="11"/>
    </location>
</feature>
<dbReference type="SUPFAM" id="SSF56349">
    <property type="entry name" value="DNA breaking-rejoining enzymes"/>
    <property type="match status" value="1"/>
</dbReference>
<dbReference type="InterPro" id="IPR013762">
    <property type="entry name" value="Integrase-like_cat_sf"/>
</dbReference>
<feature type="region of interest" description="Disordered" evidence="2">
    <location>
        <begin position="1"/>
        <end position="68"/>
    </location>
</feature>
<evidence type="ECO:0000313" key="3">
    <source>
        <dbReference type="EMBL" id="EMD33028.1"/>
    </source>
</evidence>
<sequence length="650" mass="74158">MARAPRTKSIRKLLSSFDAPEPSPSEVATTLKRLVLQREVDGDVDDEEDEGDDDDDEDADDDGLSPSTLLKQSLATREQWFRTQKTRAAYVNYVKSGKAWLADWVQKGLTRQHGKSQKNREPESAGVTTLSSEERSCFVGAFDEISQYTPIALRLLIAYKCDHLTLGFSTAEGIRAAFKEYFLLEKQCEGNVWRFNDQLKQWEGNPVFEIDFATYFESLKHRDERTSTTKRALPMLPDDLRIIMRWLDSQGQVEFGVTRCLYFKAFATTGFCLWTRNNELVGLRGENIKPHQVSSTGIEYHDFILRIRKTNADNTKEQHYWIPFDREHPEIDCFSHMTRWLAHLSDLRGRPVNDDDFIFPVMSRKGHLKYGQAAGGAAIQALLDEVVAKSGVMNGRRGKFTTHCFRRGGAQYRFMFAEDRWSLKVCKWWGAWSSNERVETLVRYLLEELSAYEDNFGDILMPDRRIRRQETFMGMPNSTLQQGPLELRPADVVEATLAAASKEVNQQHESHLARLLLTHNSHFASLMFTSRSHLAGPLLVSESYLTHLLSISDLTSLLFTSHSRLAGPLLATELYLARLLLTSDLHFVMFQLTNHSRLAGPLLATELYLIRLLLTSDSHFVKFPSTRGHSHPTSPIHTSRSHHAGLPTSR</sequence>
<dbReference type="AlphaFoldDB" id="M2Q874"/>
<evidence type="ECO:0008006" key="5">
    <source>
        <dbReference type="Google" id="ProtNLM"/>
    </source>
</evidence>
<dbReference type="HOGENOM" id="CLU_421496_0_0_1"/>
<organism evidence="3 4">
    <name type="scientific">Ceriporiopsis subvermispora (strain B)</name>
    <name type="common">White-rot fungus</name>
    <name type="synonym">Gelatoporia subvermispora</name>
    <dbReference type="NCBI Taxonomy" id="914234"/>
    <lineage>
        <taxon>Eukaryota</taxon>
        <taxon>Fungi</taxon>
        <taxon>Dikarya</taxon>
        <taxon>Basidiomycota</taxon>
        <taxon>Agaricomycotina</taxon>
        <taxon>Agaricomycetes</taxon>
        <taxon>Polyporales</taxon>
        <taxon>Gelatoporiaceae</taxon>
        <taxon>Gelatoporia</taxon>
    </lineage>
</organism>
<dbReference type="OrthoDB" id="164951at2759"/>
<dbReference type="Gene3D" id="1.10.443.10">
    <property type="entry name" value="Intergrase catalytic core"/>
    <property type="match status" value="1"/>
</dbReference>
<dbReference type="GO" id="GO:0015074">
    <property type="term" value="P:DNA integration"/>
    <property type="evidence" value="ECO:0007669"/>
    <property type="project" value="InterPro"/>
</dbReference>
<proteinExistence type="predicted"/>
<evidence type="ECO:0000256" key="2">
    <source>
        <dbReference type="SAM" id="MobiDB-lite"/>
    </source>
</evidence>
<name>M2Q874_CERS8</name>
<dbReference type="EMBL" id="KB445808">
    <property type="protein sequence ID" value="EMD33028.1"/>
    <property type="molecule type" value="Genomic_DNA"/>
</dbReference>
<dbReference type="GO" id="GO:0003677">
    <property type="term" value="F:DNA binding"/>
    <property type="evidence" value="ECO:0007669"/>
    <property type="project" value="InterPro"/>
</dbReference>
<gene>
    <name evidence="3" type="ORF">CERSUDRAFT_99044</name>
</gene>
<evidence type="ECO:0000256" key="1">
    <source>
        <dbReference type="ARBA" id="ARBA00023172"/>
    </source>
</evidence>
<feature type="compositionally biased region" description="Acidic residues" evidence="2">
    <location>
        <begin position="42"/>
        <end position="63"/>
    </location>
</feature>
<dbReference type="InterPro" id="IPR011010">
    <property type="entry name" value="DNA_brk_join_enz"/>
</dbReference>